<feature type="transmembrane region" description="Helical" evidence="11">
    <location>
        <begin position="28"/>
        <end position="47"/>
    </location>
</feature>
<keyword evidence="5 11" id="KW-0812">Transmembrane</keyword>
<keyword evidence="6" id="KW-0133">Cell shape</keyword>
<dbReference type="Pfam" id="PF00905">
    <property type="entry name" value="Transpeptidase"/>
    <property type="match status" value="1"/>
</dbReference>
<dbReference type="SUPFAM" id="SSF56519">
    <property type="entry name" value="Penicillin binding protein dimerisation domain"/>
    <property type="match status" value="1"/>
</dbReference>
<evidence type="ECO:0000256" key="5">
    <source>
        <dbReference type="ARBA" id="ARBA00022692"/>
    </source>
</evidence>
<gene>
    <name evidence="14" type="ORF">H9849_01240</name>
</gene>
<proteinExistence type="inferred from homology"/>
<dbReference type="InterPro" id="IPR050515">
    <property type="entry name" value="Beta-lactam/transpept"/>
</dbReference>
<evidence type="ECO:0000259" key="12">
    <source>
        <dbReference type="Pfam" id="PF00905"/>
    </source>
</evidence>
<dbReference type="InterPro" id="IPR012338">
    <property type="entry name" value="Beta-lactam/transpept-like"/>
</dbReference>
<feature type="domain" description="Penicillin-binding protein transpeptidase" evidence="12">
    <location>
        <begin position="630"/>
        <end position="949"/>
    </location>
</feature>
<reference evidence="14" key="2">
    <citation type="submission" date="2021-04" db="EMBL/GenBank/DDBJ databases">
        <authorList>
            <person name="Gilroy R."/>
        </authorList>
    </citation>
    <scope>NUCLEOTIDE SEQUENCE</scope>
    <source>
        <strain evidence="14">ChiSxjej3B15-1167</strain>
    </source>
</reference>
<accession>A0A9D2BD28</accession>
<dbReference type="InterPro" id="IPR005311">
    <property type="entry name" value="PBP_dimer"/>
</dbReference>
<dbReference type="GO" id="GO:0071972">
    <property type="term" value="F:peptidoglycan L,D-transpeptidase activity"/>
    <property type="evidence" value="ECO:0007669"/>
    <property type="project" value="TreeGrafter"/>
</dbReference>
<dbReference type="InterPro" id="IPR001460">
    <property type="entry name" value="PCN-bd_Tpept"/>
</dbReference>
<dbReference type="PANTHER" id="PTHR30627:SF2">
    <property type="entry name" value="PEPTIDOGLYCAN D,D-TRANSPEPTIDASE MRDA"/>
    <property type="match status" value="1"/>
</dbReference>
<dbReference type="InterPro" id="IPR036138">
    <property type="entry name" value="PBP_dimer_sf"/>
</dbReference>
<keyword evidence="9 11" id="KW-0472">Membrane</keyword>
<evidence type="ECO:0000256" key="11">
    <source>
        <dbReference type="SAM" id="Phobius"/>
    </source>
</evidence>
<evidence type="ECO:0000256" key="4">
    <source>
        <dbReference type="ARBA" id="ARBA00022475"/>
    </source>
</evidence>
<evidence type="ECO:0000256" key="2">
    <source>
        <dbReference type="ARBA" id="ARBA00004236"/>
    </source>
</evidence>
<dbReference type="Gene3D" id="3.40.710.10">
    <property type="entry name" value="DD-peptidase/beta-lactamase superfamily"/>
    <property type="match status" value="1"/>
</dbReference>
<organism evidence="14 15">
    <name type="scientific">Candidatus Anaerobutyricum stercoripullorum</name>
    <dbReference type="NCBI Taxonomy" id="2838456"/>
    <lineage>
        <taxon>Bacteria</taxon>
        <taxon>Bacillati</taxon>
        <taxon>Bacillota</taxon>
        <taxon>Clostridia</taxon>
        <taxon>Lachnospirales</taxon>
        <taxon>Lachnospiraceae</taxon>
        <taxon>Anaerobutyricum</taxon>
    </lineage>
</organism>
<keyword evidence="4" id="KW-1003">Cell membrane</keyword>
<dbReference type="Proteomes" id="UP000886805">
    <property type="component" value="Unassembled WGS sequence"/>
</dbReference>
<feature type="domain" description="Penicillin-binding protein dimerisation" evidence="13">
    <location>
        <begin position="72"/>
        <end position="355"/>
    </location>
</feature>
<protein>
    <submittedName>
        <fullName evidence="14">Peptidase</fullName>
    </submittedName>
</protein>
<comment type="subcellular location">
    <subcellularLocation>
        <location evidence="2">Cell membrane</location>
    </subcellularLocation>
    <subcellularLocation>
        <location evidence="1">Membrane</location>
        <topology evidence="1">Single-pass membrane protein</topology>
    </subcellularLocation>
</comment>
<name>A0A9D2BD28_9FIRM</name>
<dbReference type="AlphaFoldDB" id="A0A9D2BD28"/>
<evidence type="ECO:0000256" key="3">
    <source>
        <dbReference type="ARBA" id="ARBA00007171"/>
    </source>
</evidence>
<dbReference type="GO" id="GO:0009252">
    <property type="term" value="P:peptidoglycan biosynthetic process"/>
    <property type="evidence" value="ECO:0007669"/>
    <property type="project" value="UniProtKB-KW"/>
</dbReference>
<evidence type="ECO:0000256" key="9">
    <source>
        <dbReference type="ARBA" id="ARBA00023136"/>
    </source>
</evidence>
<comment type="caution">
    <text evidence="14">The sequence shown here is derived from an EMBL/GenBank/DDBJ whole genome shotgun (WGS) entry which is preliminary data.</text>
</comment>
<evidence type="ECO:0000256" key="7">
    <source>
        <dbReference type="ARBA" id="ARBA00022984"/>
    </source>
</evidence>
<sequence>MQILFKMNLKIDGNKLKKQLKEIVSNRMILVGVFVLFLFCLLAYRLFVLQIVEGEGHLESFNYKVERTIETSGSRGNIYDCNGKLLAYNQLAYSVTMESTDETADIARERSAAEGREISQNEVRNEVIYNLIELLEANGDEIQYDLPLEINGKGKLAFTESGSRLRRFKMDIYGITSLDDLESEERERAEKWLNSSPEDVYEYLRMGTDGPTGSGKMFEISDSYSMEDTLKIMSVRYDLYMNRYSQTTPITVATNISEESIAALSEQADAFPGVEIKTDSLRKYNDAKYLAGIIGYTGVISEDELTEYNSAGGDYEASDVVGKTGIEKTMETTLQGKKGKKKVLVDNLGKIIQEVDSTEASAGSNVYLTIDLDLQKYAYNILERRLAGIVLAHLTTADDAGDSKMIPIKDVYFALIDNNIIDVTKLNRKKAQSNEKEVYRLFEIKQNTVMQTLRRELSDGRTSREDLSEERREYADYIYDMLLDSELLSSSLMDESDKTYQEWEEGSISLKTFLQHAINSEWVDISALDIASDYYSSDEIYNELIDYIIDALKNDEAFDKILYKYMIKNGELSGKRVCMLLYDQGVLNKDKDEDYDALRTDQMSAYSFMYEKIRNIEITPAQLALDPCSGSVVITDPDTGQVRAMVSYPSYDNNRLANGIDSEYYAALNSDKSSPMLNRATQTRTAPGSTFKPVSATASLEEGIIDESSYVRCTGIFEEITPSPRCWIYPNAHGLLNVSGGIAQSCNCFFYQMGYSLGTEHGAYSSETGLKKLEKYATYYGFDRKSGVEITEYEPHISDEDAVRSAIGQGTHSYAPVQISRYVTSLVNEDNLLGLTLLDKTTDAEGNELTSYETKVEDKLDVSDKTFSLIRQGMIDVVSGPNSTIRSLYDKQGLKVAGKTGTAQENTERPNHALFISYAPYDNPEITMTVVIPNGYTSVNAAAVARDIYKYYFNKASKDEKKATTALMPSGGDSSND</sequence>
<dbReference type="EMBL" id="DXEQ01000031">
    <property type="protein sequence ID" value="HIX71623.1"/>
    <property type="molecule type" value="Genomic_DNA"/>
</dbReference>
<dbReference type="Pfam" id="PF03717">
    <property type="entry name" value="PBP_dimer"/>
    <property type="match status" value="1"/>
</dbReference>
<dbReference type="GO" id="GO:0008658">
    <property type="term" value="F:penicillin binding"/>
    <property type="evidence" value="ECO:0007669"/>
    <property type="project" value="InterPro"/>
</dbReference>
<reference evidence="14" key="1">
    <citation type="journal article" date="2021" name="PeerJ">
        <title>Extensive microbial diversity within the chicken gut microbiome revealed by metagenomics and culture.</title>
        <authorList>
            <person name="Gilroy R."/>
            <person name="Ravi A."/>
            <person name="Getino M."/>
            <person name="Pursley I."/>
            <person name="Horton D.L."/>
            <person name="Alikhan N.F."/>
            <person name="Baker D."/>
            <person name="Gharbi K."/>
            <person name="Hall N."/>
            <person name="Watson M."/>
            <person name="Adriaenssens E.M."/>
            <person name="Foster-Nyarko E."/>
            <person name="Jarju S."/>
            <person name="Secka A."/>
            <person name="Antonio M."/>
            <person name="Oren A."/>
            <person name="Chaudhuri R.R."/>
            <person name="La Ragione R."/>
            <person name="Hildebrand F."/>
            <person name="Pallen M.J."/>
        </authorList>
    </citation>
    <scope>NUCLEOTIDE SEQUENCE</scope>
    <source>
        <strain evidence="14">ChiSxjej3B15-1167</strain>
    </source>
</reference>
<evidence type="ECO:0000259" key="13">
    <source>
        <dbReference type="Pfam" id="PF03717"/>
    </source>
</evidence>
<dbReference type="PANTHER" id="PTHR30627">
    <property type="entry name" value="PEPTIDOGLYCAN D,D-TRANSPEPTIDASE"/>
    <property type="match status" value="1"/>
</dbReference>
<dbReference type="SUPFAM" id="SSF56601">
    <property type="entry name" value="beta-lactamase/transpeptidase-like"/>
    <property type="match status" value="1"/>
</dbReference>
<keyword evidence="10" id="KW-0961">Cell wall biogenesis/degradation</keyword>
<dbReference type="GO" id="GO:0005886">
    <property type="term" value="C:plasma membrane"/>
    <property type="evidence" value="ECO:0007669"/>
    <property type="project" value="UniProtKB-SubCell"/>
</dbReference>
<keyword evidence="7" id="KW-0573">Peptidoglycan synthesis</keyword>
<comment type="similarity">
    <text evidence="3">Belongs to the transpeptidase family.</text>
</comment>
<dbReference type="GO" id="GO:0071555">
    <property type="term" value="P:cell wall organization"/>
    <property type="evidence" value="ECO:0007669"/>
    <property type="project" value="UniProtKB-KW"/>
</dbReference>
<dbReference type="GO" id="GO:0008360">
    <property type="term" value="P:regulation of cell shape"/>
    <property type="evidence" value="ECO:0007669"/>
    <property type="project" value="UniProtKB-KW"/>
</dbReference>
<evidence type="ECO:0000313" key="15">
    <source>
        <dbReference type="Proteomes" id="UP000886805"/>
    </source>
</evidence>
<dbReference type="Gene3D" id="3.90.1310.10">
    <property type="entry name" value="Penicillin-binding protein 2a (Domain 2)"/>
    <property type="match status" value="1"/>
</dbReference>
<evidence type="ECO:0000256" key="8">
    <source>
        <dbReference type="ARBA" id="ARBA00022989"/>
    </source>
</evidence>
<keyword evidence="8 11" id="KW-1133">Transmembrane helix</keyword>
<evidence type="ECO:0000256" key="6">
    <source>
        <dbReference type="ARBA" id="ARBA00022960"/>
    </source>
</evidence>
<evidence type="ECO:0000256" key="1">
    <source>
        <dbReference type="ARBA" id="ARBA00004167"/>
    </source>
</evidence>
<evidence type="ECO:0000256" key="10">
    <source>
        <dbReference type="ARBA" id="ARBA00023316"/>
    </source>
</evidence>
<evidence type="ECO:0000313" key="14">
    <source>
        <dbReference type="EMBL" id="HIX71623.1"/>
    </source>
</evidence>